<evidence type="ECO:0000256" key="1">
    <source>
        <dbReference type="SAM" id="MobiDB-lite"/>
    </source>
</evidence>
<name>A0A9P5U8T5_9AGAR</name>
<protein>
    <submittedName>
        <fullName evidence="2">Uncharacterized protein</fullName>
    </submittedName>
</protein>
<evidence type="ECO:0000313" key="3">
    <source>
        <dbReference type="Proteomes" id="UP000772434"/>
    </source>
</evidence>
<accession>A0A9P5U8T5</accession>
<comment type="caution">
    <text evidence="2">The sequence shown here is derived from an EMBL/GenBank/DDBJ whole genome shotgun (WGS) entry which is preliminary data.</text>
</comment>
<evidence type="ECO:0000313" key="2">
    <source>
        <dbReference type="EMBL" id="KAF9071310.1"/>
    </source>
</evidence>
<organism evidence="2 3">
    <name type="scientific">Rhodocollybia butyracea</name>
    <dbReference type="NCBI Taxonomy" id="206335"/>
    <lineage>
        <taxon>Eukaryota</taxon>
        <taxon>Fungi</taxon>
        <taxon>Dikarya</taxon>
        <taxon>Basidiomycota</taxon>
        <taxon>Agaricomycotina</taxon>
        <taxon>Agaricomycetes</taxon>
        <taxon>Agaricomycetidae</taxon>
        <taxon>Agaricales</taxon>
        <taxon>Marasmiineae</taxon>
        <taxon>Omphalotaceae</taxon>
        <taxon>Rhodocollybia</taxon>
    </lineage>
</organism>
<reference evidence="2" key="1">
    <citation type="submission" date="2020-11" db="EMBL/GenBank/DDBJ databases">
        <authorList>
            <consortium name="DOE Joint Genome Institute"/>
            <person name="Ahrendt S."/>
            <person name="Riley R."/>
            <person name="Andreopoulos W."/>
            <person name="Labutti K."/>
            <person name="Pangilinan J."/>
            <person name="Ruiz-Duenas F.J."/>
            <person name="Barrasa J.M."/>
            <person name="Sanchez-Garcia M."/>
            <person name="Camarero S."/>
            <person name="Miyauchi S."/>
            <person name="Serrano A."/>
            <person name="Linde D."/>
            <person name="Babiker R."/>
            <person name="Drula E."/>
            <person name="Ayuso-Fernandez I."/>
            <person name="Pacheco R."/>
            <person name="Padilla G."/>
            <person name="Ferreira P."/>
            <person name="Barriuso J."/>
            <person name="Kellner H."/>
            <person name="Castanera R."/>
            <person name="Alfaro M."/>
            <person name="Ramirez L."/>
            <person name="Pisabarro A.G."/>
            <person name="Kuo A."/>
            <person name="Tritt A."/>
            <person name="Lipzen A."/>
            <person name="He G."/>
            <person name="Yan M."/>
            <person name="Ng V."/>
            <person name="Cullen D."/>
            <person name="Martin F."/>
            <person name="Rosso M.-N."/>
            <person name="Henrissat B."/>
            <person name="Hibbett D."/>
            <person name="Martinez A.T."/>
            <person name="Grigoriev I.V."/>
        </authorList>
    </citation>
    <scope>NUCLEOTIDE SEQUENCE</scope>
    <source>
        <strain evidence="2">AH 40177</strain>
    </source>
</reference>
<dbReference type="Proteomes" id="UP000772434">
    <property type="component" value="Unassembled WGS sequence"/>
</dbReference>
<keyword evidence="3" id="KW-1185">Reference proteome</keyword>
<proteinExistence type="predicted"/>
<sequence>MRWLLELHSHAIANWASKTSDGSATITKPPNTEYFECKQCKLPPLTRTSRSSDVPSAMPIPSAALAPSTVLVPSALVSPETPVLSATHIPPAAPGPSAERVPSTEHVPSTKRVLSAAACIIWSQGSES</sequence>
<dbReference type="EMBL" id="JADNRY010000033">
    <property type="protein sequence ID" value="KAF9071310.1"/>
    <property type="molecule type" value="Genomic_DNA"/>
</dbReference>
<gene>
    <name evidence="2" type="ORF">BDP27DRAFT_525453</name>
</gene>
<dbReference type="AlphaFoldDB" id="A0A9P5U8T5"/>
<feature type="region of interest" description="Disordered" evidence="1">
    <location>
        <begin position="85"/>
        <end position="109"/>
    </location>
</feature>